<dbReference type="RefSeq" id="WP_163821064.1">
    <property type="nucleotide sequence ID" value="NZ_JAAGOB010000018.1"/>
</dbReference>
<sequence>MSSQTTSSIVVAAPAADVMAVIADLESYPEWTASVRQVDVLSVNEDDGRPAEARFILDAGPIKDTYTLSYEWDGDDEVRWSLVEGGLIKALEGSYRLAAAGEQTEVTYQLTVDVSIPLLGLMKRKAEKVIIDTALKELKKRVESRTEP</sequence>
<accession>A0A6N9YTI6</accession>
<name>A0A6N9YTI6_9ACTN</name>
<feature type="domain" description="Coenzyme Q-binding protein COQ10 START" evidence="1">
    <location>
        <begin position="11"/>
        <end position="138"/>
    </location>
</feature>
<evidence type="ECO:0000313" key="2">
    <source>
        <dbReference type="EMBL" id="NED98274.1"/>
    </source>
</evidence>
<organism evidence="2 3">
    <name type="scientific">Phytoactinopolyspora alkaliphila</name>
    <dbReference type="NCBI Taxonomy" id="1783498"/>
    <lineage>
        <taxon>Bacteria</taxon>
        <taxon>Bacillati</taxon>
        <taxon>Actinomycetota</taxon>
        <taxon>Actinomycetes</taxon>
        <taxon>Jiangellales</taxon>
        <taxon>Jiangellaceae</taxon>
        <taxon>Phytoactinopolyspora</taxon>
    </lineage>
</organism>
<comment type="caution">
    <text evidence="2">The sequence shown here is derived from an EMBL/GenBank/DDBJ whole genome shotgun (WGS) entry which is preliminary data.</text>
</comment>
<dbReference type="SUPFAM" id="SSF55961">
    <property type="entry name" value="Bet v1-like"/>
    <property type="match status" value="1"/>
</dbReference>
<evidence type="ECO:0000259" key="1">
    <source>
        <dbReference type="Pfam" id="PF03364"/>
    </source>
</evidence>
<gene>
    <name evidence="2" type="ORF">G1H11_23515</name>
</gene>
<dbReference type="Pfam" id="PF03364">
    <property type="entry name" value="Polyketide_cyc"/>
    <property type="match status" value="1"/>
</dbReference>
<protein>
    <submittedName>
        <fullName evidence="2">SRPBCC family protein</fullName>
    </submittedName>
</protein>
<dbReference type="Gene3D" id="3.30.530.20">
    <property type="match status" value="1"/>
</dbReference>
<keyword evidence="3" id="KW-1185">Reference proteome</keyword>
<evidence type="ECO:0000313" key="3">
    <source>
        <dbReference type="Proteomes" id="UP000469185"/>
    </source>
</evidence>
<dbReference type="Proteomes" id="UP000469185">
    <property type="component" value="Unassembled WGS sequence"/>
</dbReference>
<dbReference type="AlphaFoldDB" id="A0A6N9YTI6"/>
<dbReference type="PANTHER" id="PTHR39683:SF4">
    <property type="entry name" value="COENZYME Q-BINDING PROTEIN COQ10 START DOMAIN-CONTAINING PROTEIN"/>
    <property type="match status" value="1"/>
</dbReference>
<dbReference type="EMBL" id="JAAGOB010000018">
    <property type="protein sequence ID" value="NED98274.1"/>
    <property type="molecule type" value="Genomic_DNA"/>
</dbReference>
<dbReference type="PANTHER" id="PTHR39683">
    <property type="entry name" value="CONSERVED PROTEIN TB16.3"/>
    <property type="match status" value="1"/>
</dbReference>
<proteinExistence type="predicted"/>
<dbReference type="CDD" id="cd07819">
    <property type="entry name" value="SRPBCC_2"/>
    <property type="match status" value="1"/>
</dbReference>
<dbReference type="InterPro" id="IPR005031">
    <property type="entry name" value="COQ10_START"/>
</dbReference>
<dbReference type="InterPro" id="IPR023393">
    <property type="entry name" value="START-like_dom_sf"/>
</dbReference>
<reference evidence="2 3" key="1">
    <citation type="submission" date="2020-02" db="EMBL/GenBank/DDBJ databases">
        <authorList>
            <person name="Li X.-J."/>
            <person name="Feng X.-M."/>
        </authorList>
    </citation>
    <scope>NUCLEOTIDE SEQUENCE [LARGE SCALE GENOMIC DNA]</scope>
    <source>
        <strain evidence="2 3">CGMCC 4.7225</strain>
    </source>
</reference>